<protein>
    <submittedName>
        <fullName evidence="1">Uncharacterized protein</fullName>
    </submittedName>
</protein>
<dbReference type="Proteomes" id="UP000730618">
    <property type="component" value="Unassembled WGS sequence"/>
</dbReference>
<gene>
    <name evidence="1" type="ORF">PAECIP111802_06905</name>
</gene>
<evidence type="ECO:0000313" key="1">
    <source>
        <dbReference type="EMBL" id="CAG7657964.1"/>
    </source>
</evidence>
<accession>A0ABN7TW41</accession>
<keyword evidence="2" id="KW-1185">Reference proteome</keyword>
<sequence>MQQILANIELKYQPLSSYSNGTNSAHCDFNCMLIVQRKELSHDGSIVAGVQLDLFLYTAEEVADCFPI</sequence>
<dbReference type="EMBL" id="CAJVCE010000039">
    <property type="protein sequence ID" value="CAG7657964.1"/>
    <property type="molecule type" value="Genomic_DNA"/>
</dbReference>
<comment type="caution">
    <text evidence="1">The sequence shown here is derived from an EMBL/GenBank/DDBJ whole genome shotgun (WGS) entry which is preliminary data.</text>
</comment>
<reference evidence="1 2" key="1">
    <citation type="submission" date="2021-06" db="EMBL/GenBank/DDBJ databases">
        <authorList>
            <person name="Criscuolo A."/>
        </authorList>
    </citation>
    <scope>NUCLEOTIDE SEQUENCE [LARGE SCALE GENOMIC DNA]</scope>
    <source>
        <strain evidence="2">CIP 111802</strain>
    </source>
</reference>
<proteinExistence type="predicted"/>
<name>A0ABN7TW41_9BACL</name>
<evidence type="ECO:0000313" key="2">
    <source>
        <dbReference type="Proteomes" id="UP000730618"/>
    </source>
</evidence>
<organism evidence="1 2">
    <name type="scientific">Paenibacillus allorhizosphaerae</name>
    <dbReference type="NCBI Taxonomy" id="2849866"/>
    <lineage>
        <taxon>Bacteria</taxon>
        <taxon>Bacillati</taxon>
        <taxon>Bacillota</taxon>
        <taxon>Bacilli</taxon>
        <taxon>Bacillales</taxon>
        <taxon>Paenibacillaceae</taxon>
        <taxon>Paenibacillus</taxon>
    </lineage>
</organism>